<accession>A0AAI9III0</accession>
<keyword evidence="2" id="KW-1133">Transmembrane helix</keyword>
<evidence type="ECO:0000313" key="3">
    <source>
        <dbReference type="EMBL" id="EOA06645.1"/>
    </source>
</evidence>
<evidence type="ECO:0000256" key="1">
    <source>
        <dbReference type="SAM" id="MobiDB-lite"/>
    </source>
</evidence>
<keyword evidence="2" id="KW-0812">Transmembrane</keyword>
<feature type="transmembrane region" description="Helical" evidence="2">
    <location>
        <begin position="33"/>
        <end position="53"/>
    </location>
</feature>
<comment type="caution">
    <text evidence="3">The sequence shown here is derived from an EMBL/GenBank/DDBJ whole genome shotgun (WGS) entry which is preliminary data.</text>
</comment>
<reference evidence="3 4" key="1">
    <citation type="journal article" date="2013" name="Front. Microbiol.">
        <title>The genome of the endophytic bacterium H. frisingense GSF30(T) identifies diverse strategies in the Herbaspirillum genus to interact with plants.</title>
        <authorList>
            <person name="Straub D."/>
            <person name="Rothballer M."/>
            <person name="Hartmann A."/>
            <person name="Ludewig U."/>
        </authorList>
    </citation>
    <scope>NUCLEOTIDE SEQUENCE [LARGE SCALE GENOMIC DNA]</scope>
    <source>
        <strain evidence="3 4">GSF30</strain>
    </source>
</reference>
<dbReference type="EMBL" id="AEEC02000002">
    <property type="protein sequence ID" value="EOA06645.1"/>
    <property type="molecule type" value="Genomic_DNA"/>
</dbReference>
<dbReference type="RefSeq" id="WP_006461696.1">
    <property type="nucleotide sequence ID" value="NZ_AEEC02000002.1"/>
</dbReference>
<name>A0AAI9III0_9BURK</name>
<keyword evidence="2" id="KW-0472">Membrane</keyword>
<evidence type="ECO:0000313" key="4">
    <source>
        <dbReference type="Proteomes" id="UP000006772"/>
    </source>
</evidence>
<gene>
    <name evidence="3" type="ORF">HFRIS_002759</name>
</gene>
<protein>
    <submittedName>
        <fullName evidence="3">Uncharacterized protein</fullName>
    </submittedName>
</protein>
<proteinExistence type="predicted"/>
<dbReference type="AlphaFoldDB" id="A0AAI9III0"/>
<organism evidence="3 4">
    <name type="scientific">Herbaspirillum frisingense GSF30</name>
    <dbReference type="NCBI Taxonomy" id="864073"/>
    <lineage>
        <taxon>Bacteria</taxon>
        <taxon>Pseudomonadati</taxon>
        <taxon>Pseudomonadota</taxon>
        <taxon>Betaproteobacteria</taxon>
        <taxon>Burkholderiales</taxon>
        <taxon>Oxalobacteraceae</taxon>
        <taxon>Herbaspirillum</taxon>
    </lineage>
</organism>
<evidence type="ECO:0000256" key="2">
    <source>
        <dbReference type="SAM" id="Phobius"/>
    </source>
</evidence>
<sequence>MLNTDASRLRCPRKIQKPKTWEQSGNKRDPRRALAQCLVLFAILCIGFSPPLMRACFIFLGEDYCLAKIFR</sequence>
<feature type="region of interest" description="Disordered" evidence="1">
    <location>
        <begin position="1"/>
        <end position="29"/>
    </location>
</feature>
<dbReference type="Proteomes" id="UP000006772">
    <property type="component" value="Unassembled WGS sequence"/>
</dbReference>